<feature type="compositionally biased region" description="Basic and acidic residues" evidence="5">
    <location>
        <begin position="1"/>
        <end position="20"/>
    </location>
</feature>
<evidence type="ECO:0000256" key="6">
    <source>
        <dbReference type="SAM" id="Phobius"/>
    </source>
</evidence>
<keyword evidence="4 6" id="KW-0472">Membrane</keyword>
<name>A0A072NUN2_9EURO</name>
<evidence type="ECO:0000256" key="4">
    <source>
        <dbReference type="ARBA" id="ARBA00023136"/>
    </source>
</evidence>
<reference evidence="7 8" key="1">
    <citation type="submission" date="2013-03" db="EMBL/GenBank/DDBJ databases">
        <title>The Genome Sequence of Exophiala aquamarina CBS 119918.</title>
        <authorList>
            <consortium name="The Broad Institute Genomics Platform"/>
            <person name="Cuomo C."/>
            <person name="de Hoog S."/>
            <person name="Gorbushina A."/>
            <person name="Walker B."/>
            <person name="Young S.K."/>
            <person name="Zeng Q."/>
            <person name="Gargeya S."/>
            <person name="Fitzgerald M."/>
            <person name="Haas B."/>
            <person name="Abouelleil A."/>
            <person name="Allen A.W."/>
            <person name="Alvarado L."/>
            <person name="Arachchi H.M."/>
            <person name="Berlin A.M."/>
            <person name="Chapman S.B."/>
            <person name="Gainer-Dewar J."/>
            <person name="Goldberg J."/>
            <person name="Griggs A."/>
            <person name="Gujja S."/>
            <person name="Hansen M."/>
            <person name="Howarth C."/>
            <person name="Imamovic A."/>
            <person name="Ireland A."/>
            <person name="Larimer J."/>
            <person name="McCowan C."/>
            <person name="Murphy C."/>
            <person name="Pearson M."/>
            <person name="Poon T.W."/>
            <person name="Priest M."/>
            <person name="Roberts A."/>
            <person name="Saif S."/>
            <person name="Shea T."/>
            <person name="Sisk P."/>
            <person name="Sykes S."/>
            <person name="Wortman J."/>
            <person name="Nusbaum C."/>
            <person name="Birren B."/>
        </authorList>
    </citation>
    <scope>NUCLEOTIDE SEQUENCE [LARGE SCALE GENOMIC DNA]</scope>
    <source>
        <strain evidence="7 8">CBS 119918</strain>
    </source>
</reference>
<dbReference type="VEuPathDB" id="FungiDB:A1O9_12224"/>
<evidence type="ECO:0000256" key="3">
    <source>
        <dbReference type="ARBA" id="ARBA00022989"/>
    </source>
</evidence>
<dbReference type="EMBL" id="AMGV01000022">
    <property type="protein sequence ID" value="KEF51589.1"/>
    <property type="molecule type" value="Genomic_DNA"/>
</dbReference>
<evidence type="ECO:0000256" key="2">
    <source>
        <dbReference type="ARBA" id="ARBA00022692"/>
    </source>
</evidence>
<feature type="region of interest" description="Disordered" evidence="5">
    <location>
        <begin position="1"/>
        <end position="29"/>
    </location>
</feature>
<protein>
    <recommendedName>
        <fullName evidence="9">Major facilitator superfamily (MFS) profile domain-containing protein</fullName>
    </recommendedName>
</protein>
<evidence type="ECO:0000256" key="1">
    <source>
        <dbReference type="ARBA" id="ARBA00004141"/>
    </source>
</evidence>
<dbReference type="HOGENOM" id="CLU_706028_0_0_1"/>
<gene>
    <name evidence="7" type="ORF">A1O9_12224</name>
</gene>
<dbReference type="Gene3D" id="1.20.1250.20">
    <property type="entry name" value="MFS general substrate transporter like domains"/>
    <property type="match status" value="1"/>
</dbReference>
<feature type="transmembrane region" description="Helical" evidence="6">
    <location>
        <begin position="203"/>
        <end position="229"/>
    </location>
</feature>
<dbReference type="InterPro" id="IPR036259">
    <property type="entry name" value="MFS_trans_sf"/>
</dbReference>
<organism evidence="7 8">
    <name type="scientific">Exophiala aquamarina CBS 119918</name>
    <dbReference type="NCBI Taxonomy" id="1182545"/>
    <lineage>
        <taxon>Eukaryota</taxon>
        <taxon>Fungi</taxon>
        <taxon>Dikarya</taxon>
        <taxon>Ascomycota</taxon>
        <taxon>Pezizomycotina</taxon>
        <taxon>Eurotiomycetes</taxon>
        <taxon>Chaetothyriomycetidae</taxon>
        <taxon>Chaetothyriales</taxon>
        <taxon>Herpotrichiellaceae</taxon>
        <taxon>Exophiala</taxon>
    </lineage>
</organism>
<proteinExistence type="predicted"/>
<feature type="transmembrane region" description="Helical" evidence="6">
    <location>
        <begin position="330"/>
        <end position="349"/>
    </location>
</feature>
<sequence>MAKPVDEKNVSDMESKHVEESGSQVTGETPELIAETDEDDFHFGFTQFFAIFNTLPITSTSAILLPIKADIGPSSQYTWVANAQKVGSAALAPFTGRLSDIFGRRYVFMLGSLFSLLGNVLCATAKKVNIAICGGVFIGCAIACHQLGWTAISEVGRCGNNVRSLLVDFIPQIQTESYYTAGLVAALIIASGAQAIVSPGSNVVSTILVVIVNTMVGACVLGTPLMLYLRVRHEYLRVVTSILTSSRSVGESIATAIYATMLTNEITKNLANIVAHEFVMAGLPLANITGVITTLVAGDPTAPALQAMPPSLLKDAEHTTKKAWAKSFRVVYLISIAFGILGTSCAAFSRDVYSLYTIKVDVQLDTARLHAQGHHEQHPATCDELPIVTVT</sequence>
<comment type="subcellular location">
    <subcellularLocation>
        <location evidence="1">Membrane</location>
        <topology evidence="1">Multi-pass membrane protein</topology>
    </subcellularLocation>
</comment>
<dbReference type="GO" id="GO:0005886">
    <property type="term" value="C:plasma membrane"/>
    <property type="evidence" value="ECO:0007669"/>
    <property type="project" value="TreeGrafter"/>
</dbReference>
<dbReference type="GeneID" id="25287118"/>
<dbReference type="InterPro" id="IPR011701">
    <property type="entry name" value="MFS"/>
</dbReference>
<dbReference type="PANTHER" id="PTHR23501">
    <property type="entry name" value="MAJOR FACILITATOR SUPERFAMILY"/>
    <property type="match status" value="1"/>
</dbReference>
<dbReference type="GO" id="GO:0022857">
    <property type="term" value="F:transmembrane transporter activity"/>
    <property type="evidence" value="ECO:0007669"/>
    <property type="project" value="InterPro"/>
</dbReference>
<keyword evidence="3 6" id="KW-1133">Transmembrane helix</keyword>
<dbReference type="AlphaFoldDB" id="A0A072NUN2"/>
<keyword evidence="8" id="KW-1185">Reference proteome</keyword>
<dbReference type="OrthoDB" id="4139357at2759"/>
<dbReference type="Proteomes" id="UP000027920">
    <property type="component" value="Unassembled WGS sequence"/>
</dbReference>
<accession>A0A072NUN2</accession>
<evidence type="ECO:0000313" key="8">
    <source>
        <dbReference type="Proteomes" id="UP000027920"/>
    </source>
</evidence>
<dbReference type="SUPFAM" id="SSF103473">
    <property type="entry name" value="MFS general substrate transporter"/>
    <property type="match status" value="1"/>
</dbReference>
<evidence type="ECO:0000313" key="7">
    <source>
        <dbReference type="EMBL" id="KEF51589.1"/>
    </source>
</evidence>
<keyword evidence="2 6" id="KW-0812">Transmembrane</keyword>
<evidence type="ECO:0000256" key="5">
    <source>
        <dbReference type="SAM" id="MobiDB-lite"/>
    </source>
</evidence>
<dbReference type="Pfam" id="PF07690">
    <property type="entry name" value="MFS_1"/>
    <property type="match status" value="1"/>
</dbReference>
<evidence type="ECO:0008006" key="9">
    <source>
        <dbReference type="Google" id="ProtNLM"/>
    </source>
</evidence>
<comment type="caution">
    <text evidence="7">The sequence shown here is derived from an EMBL/GenBank/DDBJ whole genome shotgun (WGS) entry which is preliminary data.</text>
</comment>
<dbReference type="STRING" id="1182545.A0A072NUN2"/>
<dbReference type="RefSeq" id="XP_013254179.1">
    <property type="nucleotide sequence ID" value="XM_013398725.1"/>
</dbReference>
<dbReference type="PANTHER" id="PTHR23501:SF109">
    <property type="entry name" value="MAJOR FACILITATOR SUPERFAMILY (MFS) PROFILE DOMAIN-CONTAINING PROTEIN-RELATED"/>
    <property type="match status" value="1"/>
</dbReference>